<gene>
    <name evidence="2" type="ORF">SAMN05880501_104116</name>
</gene>
<evidence type="ECO:0008006" key="4">
    <source>
        <dbReference type="Google" id="ProtNLM"/>
    </source>
</evidence>
<dbReference type="Proteomes" id="UP000219636">
    <property type="component" value="Unassembled WGS sequence"/>
</dbReference>
<dbReference type="AlphaFoldDB" id="A0A285SDX6"/>
<dbReference type="EMBL" id="OBMQ01000004">
    <property type="protein sequence ID" value="SOC05800.1"/>
    <property type="molecule type" value="Genomic_DNA"/>
</dbReference>
<keyword evidence="3" id="KW-1185">Reference proteome</keyword>
<feature type="region of interest" description="Disordered" evidence="1">
    <location>
        <begin position="1"/>
        <end position="59"/>
    </location>
</feature>
<proteinExistence type="predicted"/>
<evidence type="ECO:0000313" key="3">
    <source>
        <dbReference type="Proteomes" id="UP000219636"/>
    </source>
</evidence>
<organism evidence="2 3">
    <name type="scientific">Ureibacillus xyleni</name>
    <dbReference type="NCBI Taxonomy" id="614648"/>
    <lineage>
        <taxon>Bacteria</taxon>
        <taxon>Bacillati</taxon>
        <taxon>Bacillota</taxon>
        <taxon>Bacilli</taxon>
        <taxon>Bacillales</taxon>
        <taxon>Caryophanaceae</taxon>
        <taxon>Ureibacillus</taxon>
    </lineage>
</organism>
<reference evidence="3" key="1">
    <citation type="submission" date="2017-08" db="EMBL/GenBank/DDBJ databases">
        <authorList>
            <person name="Varghese N."/>
            <person name="Submissions S."/>
        </authorList>
    </citation>
    <scope>NUCLEOTIDE SEQUENCE [LARGE SCALE GENOMIC DNA]</scope>
    <source>
        <strain evidence="3">JC22</strain>
    </source>
</reference>
<feature type="compositionally biased region" description="Low complexity" evidence="1">
    <location>
        <begin position="8"/>
        <end position="26"/>
    </location>
</feature>
<evidence type="ECO:0000313" key="2">
    <source>
        <dbReference type="EMBL" id="SOC05800.1"/>
    </source>
</evidence>
<accession>A0A285SDX6</accession>
<protein>
    <recommendedName>
        <fullName evidence="4">YfhD-like protein</fullName>
    </recommendedName>
</protein>
<name>A0A285SDX6_9BACL</name>
<dbReference type="RefSeq" id="WP_097073077.1">
    <property type="nucleotide sequence ID" value="NZ_OBMQ01000004.1"/>
</dbReference>
<feature type="compositionally biased region" description="Basic and acidic residues" evidence="1">
    <location>
        <begin position="36"/>
        <end position="46"/>
    </location>
</feature>
<evidence type="ECO:0000256" key="1">
    <source>
        <dbReference type="SAM" id="MobiDB-lite"/>
    </source>
</evidence>
<sequence length="59" mass="7236">MVKRKNKQNQFANNNEEFALEANFNGNREEFGEEIDFNRSRNRDEFANQEQKNNRRKNR</sequence>